<keyword evidence="3 5" id="KW-1133">Transmembrane helix</keyword>
<evidence type="ECO:0000256" key="2">
    <source>
        <dbReference type="ARBA" id="ARBA00022692"/>
    </source>
</evidence>
<dbReference type="GO" id="GO:0055085">
    <property type="term" value="P:transmembrane transport"/>
    <property type="evidence" value="ECO:0007669"/>
    <property type="project" value="InterPro"/>
</dbReference>
<keyword evidence="8" id="KW-1185">Reference proteome</keyword>
<feature type="transmembrane region" description="Helical" evidence="5">
    <location>
        <begin position="74"/>
        <end position="94"/>
    </location>
</feature>
<dbReference type="SUPFAM" id="SSF52091">
    <property type="entry name" value="SpoIIaa-like"/>
    <property type="match status" value="1"/>
</dbReference>
<accession>A0A550JJK3</accession>
<dbReference type="Pfam" id="PF00916">
    <property type="entry name" value="Sulfate_transp"/>
    <property type="match status" value="1"/>
</dbReference>
<feature type="transmembrane region" description="Helical" evidence="5">
    <location>
        <begin position="178"/>
        <end position="196"/>
    </location>
</feature>
<feature type="domain" description="STAS" evidence="6">
    <location>
        <begin position="438"/>
        <end position="552"/>
    </location>
</feature>
<dbReference type="EMBL" id="VJVV01000002">
    <property type="protein sequence ID" value="TRO83392.1"/>
    <property type="molecule type" value="Genomic_DNA"/>
</dbReference>
<proteinExistence type="predicted"/>
<dbReference type="InterPro" id="IPR002645">
    <property type="entry name" value="STAS_dom"/>
</dbReference>
<dbReference type="InterPro" id="IPR011547">
    <property type="entry name" value="SLC26A/SulP_dom"/>
</dbReference>
<dbReference type="InterPro" id="IPR036513">
    <property type="entry name" value="STAS_dom_sf"/>
</dbReference>
<feature type="transmembrane region" description="Helical" evidence="5">
    <location>
        <begin position="100"/>
        <end position="121"/>
    </location>
</feature>
<evidence type="ECO:0000313" key="7">
    <source>
        <dbReference type="EMBL" id="TRO83392.1"/>
    </source>
</evidence>
<dbReference type="InterPro" id="IPR001902">
    <property type="entry name" value="SLC26A/SulP_fam"/>
</dbReference>
<evidence type="ECO:0000313" key="8">
    <source>
        <dbReference type="Proteomes" id="UP000317155"/>
    </source>
</evidence>
<dbReference type="Pfam" id="PF01740">
    <property type="entry name" value="STAS"/>
    <property type="match status" value="1"/>
</dbReference>
<dbReference type="NCBIfam" id="TIGR00815">
    <property type="entry name" value="sulP"/>
    <property type="match status" value="1"/>
</dbReference>
<evidence type="ECO:0000256" key="5">
    <source>
        <dbReference type="SAM" id="Phobius"/>
    </source>
</evidence>
<reference evidence="7 8" key="1">
    <citation type="submission" date="2019-07" db="EMBL/GenBank/DDBJ databases">
        <title>Insights of Desulfuromonas acetexigens electromicrobiology.</title>
        <authorList>
            <person name="Katuri K."/>
            <person name="Sapireddy V."/>
            <person name="Shaw D.R."/>
            <person name="Saikaly P."/>
        </authorList>
    </citation>
    <scope>NUCLEOTIDE SEQUENCE [LARGE SCALE GENOMIC DNA]</scope>
    <source>
        <strain evidence="7 8">2873</strain>
    </source>
</reference>
<dbReference type="AlphaFoldDB" id="A0A550JJK3"/>
<evidence type="ECO:0000256" key="3">
    <source>
        <dbReference type="ARBA" id="ARBA00022989"/>
    </source>
</evidence>
<dbReference type="PROSITE" id="PS50801">
    <property type="entry name" value="STAS"/>
    <property type="match status" value="1"/>
</dbReference>
<dbReference type="PANTHER" id="PTHR11814">
    <property type="entry name" value="SULFATE TRANSPORTER"/>
    <property type="match status" value="1"/>
</dbReference>
<feature type="transmembrane region" description="Helical" evidence="5">
    <location>
        <begin position="133"/>
        <end position="158"/>
    </location>
</feature>
<gene>
    <name evidence="7" type="primary">sulP</name>
    <name evidence="7" type="ORF">FL622_04725</name>
</gene>
<dbReference type="CDD" id="cd07042">
    <property type="entry name" value="STAS_SulP_like_sulfate_transporter"/>
    <property type="match status" value="1"/>
</dbReference>
<dbReference type="Gene3D" id="3.30.750.24">
    <property type="entry name" value="STAS domain"/>
    <property type="match status" value="1"/>
</dbReference>
<evidence type="ECO:0000256" key="4">
    <source>
        <dbReference type="ARBA" id="ARBA00023136"/>
    </source>
</evidence>
<feature type="transmembrane region" description="Helical" evidence="5">
    <location>
        <begin position="252"/>
        <end position="277"/>
    </location>
</feature>
<sequence>MRFSTTSYRPEWLRAYRPVDLSRDLAAGAVVAVVLAPQAMAYALLAGLPPIVGLYAATVPLLAYALIGSSRHLAVGPVAIVSLLVYVACGKLATPGSPEYLGAALQLALLTGLLQLALGLLRAGFLVNFLSRAAIGGFTSAAALLIGLSQAGSLLGITGGGESALEQGLTLLRNLGQIHPPTALLGVAAIAVLLLLRRFVPRLPAPLLVVVLAILLTSGLGLDQHGVRTVGDLPQGLPPFALPPFNLEQLTALLQAALTIAFIGYLESYAVAGLIADREKYHILPNRELLGLGAANLAAACFSGYPVTGGFSRTAVNHQAGARTPLAGVVTALLIGIILFRFTHLFHDLPKTILAAIVMVAVAGLVEFAEARSLFRVKKSDGYTFLLTFLVTLAFGVEIGIICGVIFSLLVFIWRSAHPHIAELGWLEEEGIYRNIQRDSRARIDPELLIVRIDASLYFANMAFIEDWLRAALARRPEIRAVIFDLSGVNDMDAVALAKLEGLCDGFLERGLSFALAEMKGPLRDLTERAGWPARYGRRIGYVTLRQAVGELSVDHRRRDDDKISNG</sequence>
<protein>
    <submittedName>
        <fullName evidence="7">Sulfate permease</fullName>
    </submittedName>
</protein>
<feature type="transmembrane region" description="Helical" evidence="5">
    <location>
        <begin position="389"/>
        <end position="414"/>
    </location>
</feature>
<name>A0A550JJK3_9BACT</name>
<evidence type="ECO:0000259" key="6">
    <source>
        <dbReference type="PROSITE" id="PS50801"/>
    </source>
</evidence>
<feature type="transmembrane region" description="Helical" evidence="5">
    <location>
        <begin position="289"/>
        <end position="308"/>
    </location>
</feature>
<feature type="transmembrane region" description="Helical" evidence="5">
    <location>
        <begin position="352"/>
        <end position="369"/>
    </location>
</feature>
<keyword evidence="2 5" id="KW-0812">Transmembrane</keyword>
<keyword evidence="4 5" id="KW-0472">Membrane</keyword>
<comment type="subcellular location">
    <subcellularLocation>
        <location evidence="1">Membrane</location>
        <topology evidence="1">Multi-pass membrane protein</topology>
    </subcellularLocation>
</comment>
<dbReference type="OrthoDB" id="9769739at2"/>
<feature type="transmembrane region" description="Helical" evidence="5">
    <location>
        <begin position="203"/>
        <end position="222"/>
    </location>
</feature>
<dbReference type="GO" id="GO:0016020">
    <property type="term" value="C:membrane"/>
    <property type="evidence" value="ECO:0007669"/>
    <property type="project" value="UniProtKB-SubCell"/>
</dbReference>
<dbReference type="RefSeq" id="WP_092056359.1">
    <property type="nucleotide sequence ID" value="NZ_FOJJ01000012.1"/>
</dbReference>
<dbReference type="Proteomes" id="UP000317155">
    <property type="component" value="Unassembled WGS sequence"/>
</dbReference>
<evidence type="ECO:0000256" key="1">
    <source>
        <dbReference type="ARBA" id="ARBA00004141"/>
    </source>
</evidence>
<feature type="transmembrane region" description="Helical" evidence="5">
    <location>
        <begin position="320"/>
        <end position="340"/>
    </location>
</feature>
<feature type="transmembrane region" description="Helical" evidence="5">
    <location>
        <begin position="51"/>
        <end position="67"/>
    </location>
</feature>
<comment type="caution">
    <text evidence="7">The sequence shown here is derived from an EMBL/GenBank/DDBJ whole genome shotgun (WGS) entry which is preliminary data.</text>
</comment>
<organism evidence="7 8">
    <name type="scientific">Trichloromonas acetexigens</name>
    <dbReference type="NCBI Taxonomy" id="38815"/>
    <lineage>
        <taxon>Bacteria</taxon>
        <taxon>Pseudomonadati</taxon>
        <taxon>Thermodesulfobacteriota</taxon>
        <taxon>Desulfuromonadia</taxon>
        <taxon>Desulfuromonadales</taxon>
        <taxon>Trichloromonadaceae</taxon>
        <taxon>Trichloromonas</taxon>
    </lineage>
</organism>